<dbReference type="Gene3D" id="3.40.50.2300">
    <property type="match status" value="1"/>
</dbReference>
<dbReference type="PROSITE" id="PS50110">
    <property type="entry name" value="RESPONSE_REGULATORY"/>
    <property type="match status" value="1"/>
</dbReference>
<dbReference type="PANTHER" id="PTHR44591:SF3">
    <property type="entry name" value="RESPONSE REGULATORY DOMAIN-CONTAINING PROTEIN"/>
    <property type="match status" value="1"/>
</dbReference>
<keyword evidence="1 2" id="KW-0597">Phosphoprotein</keyword>
<evidence type="ECO:0000313" key="5">
    <source>
        <dbReference type="Proteomes" id="UP000095255"/>
    </source>
</evidence>
<organism evidence="4 5">
    <name type="scientific">Desulfuribacillus stibiiarsenatis</name>
    <dbReference type="NCBI Taxonomy" id="1390249"/>
    <lineage>
        <taxon>Bacteria</taxon>
        <taxon>Bacillati</taxon>
        <taxon>Bacillota</taxon>
        <taxon>Desulfuribacillia</taxon>
        <taxon>Desulfuribacillales</taxon>
        <taxon>Desulfuribacillaceae</taxon>
        <taxon>Desulfuribacillus</taxon>
    </lineage>
</organism>
<dbReference type="EMBL" id="MJAT01000002">
    <property type="protein sequence ID" value="OEH86573.1"/>
    <property type="molecule type" value="Genomic_DNA"/>
</dbReference>
<dbReference type="Pfam" id="PF00072">
    <property type="entry name" value="Response_reg"/>
    <property type="match status" value="1"/>
</dbReference>
<dbReference type="SMART" id="SM00448">
    <property type="entry name" value="REC"/>
    <property type="match status" value="1"/>
</dbReference>
<feature type="modified residue" description="4-aspartylphosphate" evidence="2">
    <location>
        <position position="50"/>
    </location>
</feature>
<protein>
    <recommendedName>
        <fullName evidence="3">Response regulatory domain-containing protein</fullName>
    </recommendedName>
</protein>
<evidence type="ECO:0000256" key="1">
    <source>
        <dbReference type="ARBA" id="ARBA00022553"/>
    </source>
</evidence>
<dbReference type="Proteomes" id="UP000095255">
    <property type="component" value="Unassembled WGS sequence"/>
</dbReference>
<dbReference type="STRING" id="1390249.BHU72_09945"/>
<dbReference type="InterPro" id="IPR050595">
    <property type="entry name" value="Bact_response_regulator"/>
</dbReference>
<dbReference type="PANTHER" id="PTHR44591">
    <property type="entry name" value="STRESS RESPONSE REGULATOR PROTEIN 1"/>
    <property type="match status" value="1"/>
</dbReference>
<evidence type="ECO:0000259" key="3">
    <source>
        <dbReference type="PROSITE" id="PS50110"/>
    </source>
</evidence>
<feature type="domain" description="Response regulatory" evidence="3">
    <location>
        <begin position="2"/>
        <end position="116"/>
    </location>
</feature>
<name>A0A1E5L9F4_9FIRM</name>
<dbReference type="GO" id="GO:0000160">
    <property type="term" value="P:phosphorelay signal transduction system"/>
    <property type="evidence" value="ECO:0007669"/>
    <property type="project" value="InterPro"/>
</dbReference>
<reference evidence="4 5" key="1">
    <citation type="submission" date="2016-09" db="EMBL/GenBank/DDBJ databases">
        <title>Desulfuribacillus arsenicus sp. nov., an obligately anaerobic, dissimilatory arsenic- and antimonate-reducing bacterium isolated from anoxic sediments.</title>
        <authorList>
            <person name="Abin C.A."/>
            <person name="Hollibaugh J.T."/>
        </authorList>
    </citation>
    <scope>NUCLEOTIDE SEQUENCE [LARGE SCALE GENOMIC DNA]</scope>
    <source>
        <strain evidence="4 5">MLFW-2</strain>
    </source>
</reference>
<dbReference type="InterPro" id="IPR001789">
    <property type="entry name" value="Sig_transdc_resp-reg_receiver"/>
</dbReference>
<sequence length="128" mass="14772">MLLIPVEDNEQINMIYTTIFEDIVEIDCFSNPNEFYKDLKERKADIYIVDLFFGSQLLGYDICKAIREVNTEAKIIISSSYISEDNIDTLKVYGIYAFISKPFDIHNLQDVVKEIIEHSASDTKCNSN</sequence>
<dbReference type="RefSeq" id="WP_069700940.1">
    <property type="nucleotide sequence ID" value="NZ_MJAT01000002.1"/>
</dbReference>
<dbReference type="SUPFAM" id="SSF52172">
    <property type="entry name" value="CheY-like"/>
    <property type="match status" value="1"/>
</dbReference>
<accession>A0A1E5L9F4</accession>
<dbReference type="AlphaFoldDB" id="A0A1E5L9F4"/>
<evidence type="ECO:0000313" key="4">
    <source>
        <dbReference type="EMBL" id="OEH86573.1"/>
    </source>
</evidence>
<evidence type="ECO:0000256" key="2">
    <source>
        <dbReference type="PROSITE-ProRule" id="PRU00169"/>
    </source>
</evidence>
<gene>
    <name evidence="4" type="ORF">BHU72_09945</name>
</gene>
<dbReference type="InterPro" id="IPR011006">
    <property type="entry name" value="CheY-like_superfamily"/>
</dbReference>
<proteinExistence type="predicted"/>
<dbReference type="OrthoDB" id="9771372at2"/>
<keyword evidence="5" id="KW-1185">Reference proteome</keyword>
<comment type="caution">
    <text evidence="4">The sequence shown here is derived from an EMBL/GenBank/DDBJ whole genome shotgun (WGS) entry which is preliminary data.</text>
</comment>